<dbReference type="GO" id="GO:0005524">
    <property type="term" value="F:ATP binding"/>
    <property type="evidence" value="ECO:0007669"/>
    <property type="project" value="UniProtKB-KW"/>
</dbReference>
<dbReference type="InterPro" id="IPR000014">
    <property type="entry name" value="PAS"/>
</dbReference>
<dbReference type="AlphaFoldDB" id="A0A518F0V7"/>
<keyword evidence="15" id="KW-1185">Reference proteome</keyword>
<dbReference type="SUPFAM" id="SSF47384">
    <property type="entry name" value="Homodimeric domain of signal transducing histidine kinase"/>
    <property type="match status" value="1"/>
</dbReference>
<dbReference type="InterPro" id="IPR003594">
    <property type="entry name" value="HATPase_dom"/>
</dbReference>
<feature type="domain" description="PAC" evidence="13">
    <location>
        <begin position="379"/>
        <end position="432"/>
    </location>
</feature>
<keyword evidence="6" id="KW-0418">Kinase</keyword>
<keyword evidence="5" id="KW-0547">Nucleotide-binding</keyword>
<dbReference type="NCBIfam" id="TIGR00229">
    <property type="entry name" value="sensory_box"/>
    <property type="match status" value="2"/>
</dbReference>
<evidence type="ECO:0000259" key="13">
    <source>
        <dbReference type="PROSITE" id="PS50113"/>
    </source>
</evidence>
<reference evidence="14 15" key="1">
    <citation type="submission" date="2019-02" db="EMBL/GenBank/DDBJ databases">
        <title>Deep-cultivation of Planctomycetes and their phenomic and genomic characterization uncovers novel biology.</title>
        <authorList>
            <person name="Wiegand S."/>
            <person name="Jogler M."/>
            <person name="Boedeker C."/>
            <person name="Pinto D."/>
            <person name="Vollmers J."/>
            <person name="Rivas-Marin E."/>
            <person name="Kohn T."/>
            <person name="Peeters S.H."/>
            <person name="Heuer A."/>
            <person name="Rast P."/>
            <person name="Oberbeckmann S."/>
            <person name="Bunk B."/>
            <person name="Jeske O."/>
            <person name="Meyerdierks A."/>
            <person name="Storesund J.E."/>
            <person name="Kallscheuer N."/>
            <person name="Luecker S."/>
            <person name="Lage O.M."/>
            <person name="Pohl T."/>
            <person name="Merkel B.J."/>
            <person name="Hornburger P."/>
            <person name="Mueller R.-W."/>
            <person name="Bruemmer F."/>
            <person name="Labrenz M."/>
            <person name="Spormann A.M."/>
            <person name="Op den Camp H."/>
            <person name="Overmann J."/>
            <person name="Amann R."/>
            <person name="Jetten M.S.M."/>
            <person name="Mascher T."/>
            <person name="Medema M.H."/>
            <person name="Devos D.P."/>
            <person name="Kaster A.-K."/>
            <person name="Ovreas L."/>
            <person name="Rohde M."/>
            <person name="Galperin M.Y."/>
            <person name="Jogler C."/>
        </authorList>
    </citation>
    <scope>NUCLEOTIDE SEQUENCE [LARGE SCALE GENOMIC DNA]</scope>
    <source>
        <strain evidence="14 15">Poly30</strain>
    </source>
</reference>
<dbReference type="InterPro" id="IPR000700">
    <property type="entry name" value="PAS-assoc_C"/>
</dbReference>
<dbReference type="Gene3D" id="1.10.287.130">
    <property type="match status" value="1"/>
</dbReference>
<dbReference type="FunFam" id="3.30.565.10:FF:000078">
    <property type="entry name" value="Two-component sensor histidine kinase"/>
    <property type="match status" value="1"/>
</dbReference>
<proteinExistence type="predicted"/>
<dbReference type="Pfam" id="PF08447">
    <property type="entry name" value="PAS_3"/>
    <property type="match status" value="2"/>
</dbReference>
<dbReference type="CDD" id="cd00082">
    <property type="entry name" value="HisKA"/>
    <property type="match status" value="1"/>
</dbReference>
<dbReference type="PANTHER" id="PTHR45339">
    <property type="entry name" value="HYBRID SIGNAL TRANSDUCTION HISTIDINE KINASE J"/>
    <property type="match status" value="1"/>
</dbReference>
<dbReference type="FunFam" id="1.10.287.130:FF:000002">
    <property type="entry name" value="Two-component osmosensing histidine kinase"/>
    <property type="match status" value="1"/>
</dbReference>
<dbReference type="CDD" id="cd17546">
    <property type="entry name" value="REC_hyHK_CKI1_RcsC-like"/>
    <property type="match status" value="1"/>
</dbReference>
<dbReference type="SUPFAM" id="SSF55874">
    <property type="entry name" value="ATPase domain of HSP90 chaperone/DNA topoisomerase II/histidine kinase"/>
    <property type="match status" value="1"/>
</dbReference>
<keyword evidence="4 14" id="KW-0808">Transferase</keyword>
<dbReference type="SMART" id="SM00387">
    <property type="entry name" value="HATPase_c"/>
    <property type="match status" value="1"/>
</dbReference>
<feature type="region of interest" description="Disordered" evidence="10">
    <location>
        <begin position="1"/>
        <end position="21"/>
    </location>
</feature>
<evidence type="ECO:0000313" key="15">
    <source>
        <dbReference type="Proteomes" id="UP000320390"/>
    </source>
</evidence>
<dbReference type="InterPro" id="IPR036097">
    <property type="entry name" value="HisK_dim/P_sf"/>
</dbReference>
<keyword evidence="7" id="KW-0067">ATP-binding</keyword>
<evidence type="ECO:0000256" key="9">
    <source>
        <dbReference type="PROSITE-ProRule" id="PRU00169"/>
    </source>
</evidence>
<dbReference type="EC" id="2.7.13.3" evidence="2"/>
<evidence type="ECO:0000256" key="1">
    <source>
        <dbReference type="ARBA" id="ARBA00000085"/>
    </source>
</evidence>
<accession>A0A518F0V7</accession>
<dbReference type="SMART" id="SM00448">
    <property type="entry name" value="REC"/>
    <property type="match status" value="1"/>
</dbReference>
<dbReference type="Pfam" id="PF00512">
    <property type="entry name" value="HisKA"/>
    <property type="match status" value="1"/>
</dbReference>
<dbReference type="CDD" id="cd00130">
    <property type="entry name" value="PAS"/>
    <property type="match status" value="2"/>
</dbReference>
<protein>
    <recommendedName>
        <fullName evidence="2">histidine kinase</fullName>
        <ecNumber evidence="2">2.7.13.3</ecNumber>
    </recommendedName>
</protein>
<evidence type="ECO:0000256" key="3">
    <source>
        <dbReference type="ARBA" id="ARBA00022553"/>
    </source>
</evidence>
<dbReference type="PROSITE" id="PS50113">
    <property type="entry name" value="PAC"/>
    <property type="match status" value="2"/>
</dbReference>
<feature type="domain" description="Histidine kinase" evidence="11">
    <location>
        <begin position="450"/>
        <end position="672"/>
    </location>
</feature>
<dbReference type="PANTHER" id="PTHR45339:SF1">
    <property type="entry name" value="HYBRID SIGNAL TRANSDUCTION HISTIDINE KINASE J"/>
    <property type="match status" value="1"/>
</dbReference>
<sequence length="849" mass="93848">MLPNESMGPQDPMSPEQNPIAQCCPIPGAAKEPAYCDGAQRLLGTIGDTLYVGGAILSWCLDDERSSPRPCLDSIDWTASSRLLLGLKHDGPLTPRRALRLVTRKERPALVRAIRESARSHRSFRQTIHLTDSRGKQAWVEVSCTVEPEFDAGSTMTLVFQNVSQSRLREAALRREILRRDQMARMAGIGTWSVEIASGELTWSDEVFNIHEMEPGSTPSVGEAIAFYTPEDASVVEERLERLLRDGIPYEIVNRIITAKGNRRWVHALAELELDPDGEPLRIIGSFRDITEQHEAETRLRESEERYMYALEGARDGLWDWVIPTSELHLSPRWKEIIGYADHEIGNHFDEWASRVPEDQREQALKAFEACVSGVTPDYRAEFQMRHKDGSYRWILARGKIMARDAHHQPLRVVGTHTDITEEVEMRNALVAAKEAAEQATTAKSEFLATMSHEIRTPLNGILGLTQVLMGTELGREQANYLNVILGSGTALLEILNDILDLSRTEAGKLVLEDVPFRPAECARSTIELLKHAATKKKNLELQLRVDDDVPEEIMGDPARLRQVLLNLVGNAVKFTESGFVRVTLSTLVGEGDRRDLMISVRDTGIGVTQKDATRLFEAFTQADSTTTRRFGGTGLGLSISRNLVHLMGGVIGCRPHLQGGSVFWVEIPIVEPAAGSAPAATIPELRSSSTAPQRALMAAPRMESIEGPKQPAADPAGDGPSIRALVVEDNPINQIVARRMLEKLGCHVVMVADGQRAVDTTAQEAFDIVFMDCQMPVMDGYESTRLIREREARLGLPRLPIVAMTANAMASDREACRGAGMDDYVSKPVLLDVLRAVIERVVAPSKAA</sequence>
<dbReference type="InterPro" id="IPR004358">
    <property type="entry name" value="Sig_transdc_His_kin-like_C"/>
</dbReference>
<dbReference type="SMART" id="SM00086">
    <property type="entry name" value="PAC"/>
    <property type="match status" value="2"/>
</dbReference>
<dbReference type="OrthoDB" id="9762493at2"/>
<dbReference type="Pfam" id="PF02518">
    <property type="entry name" value="HATPase_c"/>
    <property type="match status" value="1"/>
</dbReference>
<evidence type="ECO:0000256" key="2">
    <source>
        <dbReference type="ARBA" id="ARBA00012438"/>
    </source>
</evidence>
<feature type="modified residue" description="4-aspartylphosphate" evidence="9">
    <location>
        <position position="773"/>
    </location>
</feature>
<dbReference type="InterPro" id="IPR036890">
    <property type="entry name" value="HATPase_C_sf"/>
</dbReference>
<evidence type="ECO:0000259" key="11">
    <source>
        <dbReference type="PROSITE" id="PS50109"/>
    </source>
</evidence>
<dbReference type="InterPro" id="IPR005467">
    <property type="entry name" value="His_kinase_dom"/>
</dbReference>
<dbReference type="PRINTS" id="PR00344">
    <property type="entry name" value="BCTRLSENSOR"/>
</dbReference>
<dbReference type="SMART" id="SM00388">
    <property type="entry name" value="HisKA"/>
    <property type="match status" value="1"/>
</dbReference>
<dbReference type="Proteomes" id="UP000320390">
    <property type="component" value="Chromosome"/>
</dbReference>
<keyword evidence="3 9" id="KW-0597">Phosphoprotein</keyword>
<evidence type="ECO:0000256" key="4">
    <source>
        <dbReference type="ARBA" id="ARBA00022679"/>
    </source>
</evidence>
<dbReference type="Gene3D" id="3.30.450.20">
    <property type="entry name" value="PAS domain"/>
    <property type="match status" value="2"/>
</dbReference>
<dbReference type="SUPFAM" id="SSF55785">
    <property type="entry name" value="PYP-like sensor domain (PAS domain)"/>
    <property type="match status" value="2"/>
</dbReference>
<feature type="domain" description="PAC" evidence="13">
    <location>
        <begin position="250"/>
        <end position="302"/>
    </location>
</feature>
<organism evidence="14 15">
    <name type="scientific">Saltatorellus ferox</name>
    <dbReference type="NCBI Taxonomy" id="2528018"/>
    <lineage>
        <taxon>Bacteria</taxon>
        <taxon>Pseudomonadati</taxon>
        <taxon>Planctomycetota</taxon>
        <taxon>Planctomycetia</taxon>
        <taxon>Planctomycetia incertae sedis</taxon>
        <taxon>Saltatorellus</taxon>
    </lineage>
</organism>
<evidence type="ECO:0000259" key="12">
    <source>
        <dbReference type="PROSITE" id="PS50110"/>
    </source>
</evidence>
<dbReference type="Pfam" id="PF00072">
    <property type="entry name" value="Response_reg"/>
    <property type="match status" value="1"/>
</dbReference>
<evidence type="ECO:0000256" key="8">
    <source>
        <dbReference type="ARBA" id="ARBA00023012"/>
    </source>
</evidence>
<evidence type="ECO:0000256" key="5">
    <source>
        <dbReference type="ARBA" id="ARBA00022741"/>
    </source>
</evidence>
<evidence type="ECO:0000256" key="7">
    <source>
        <dbReference type="ARBA" id="ARBA00022840"/>
    </source>
</evidence>
<name>A0A518F0V7_9BACT</name>
<dbReference type="PROSITE" id="PS50109">
    <property type="entry name" value="HIS_KIN"/>
    <property type="match status" value="1"/>
</dbReference>
<dbReference type="Gene3D" id="3.40.50.2300">
    <property type="match status" value="1"/>
</dbReference>
<evidence type="ECO:0000256" key="6">
    <source>
        <dbReference type="ARBA" id="ARBA00022777"/>
    </source>
</evidence>
<dbReference type="Gene3D" id="2.10.70.100">
    <property type="match status" value="1"/>
</dbReference>
<dbReference type="CDD" id="cd16922">
    <property type="entry name" value="HATPase_EvgS-ArcB-TorS-like"/>
    <property type="match status" value="1"/>
</dbReference>
<dbReference type="InterPro" id="IPR001789">
    <property type="entry name" value="Sig_transdc_resp-reg_receiver"/>
</dbReference>
<dbReference type="InterPro" id="IPR001610">
    <property type="entry name" value="PAC"/>
</dbReference>
<comment type="catalytic activity">
    <reaction evidence="1">
        <text>ATP + protein L-histidine = ADP + protein N-phospho-L-histidine.</text>
        <dbReference type="EC" id="2.7.13.3"/>
    </reaction>
</comment>
<evidence type="ECO:0000256" key="10">
    <source>
        <dbReference type="SAM" id="MobiDB-lite"/>
    </source>
</evidence>
<dbReference type="InterPro" id="IPR003661">
    <property type="entry name" value="HisK_dim/P_dom"/>
</dbReference>
<gene>
    <name evidence="14" type="primary">rpfC_2</name>
    <name evidence="14" type="ORF">Poly30_55280</name>
</gene>
<dbReference type="InterPro" id="IPR013655">
    <property type="entry name" value="PAS_fold_3"/>
</dbReference>
<dbReference type="InterPro" id="IPR011006">
    <property type="entry name" value="CheY-like_superfamily"/>
</dbReference>
<feature type="domain" description="Response regulatory" evidence="12">
    <location>
        <begin position="724"/>
        <end position="843"/>
    </location>
</feature>
<keyword evidence="8" id="KW-0902">Two-component regulatory system</keyword>
<dbReference type="Gene3D" id="3.30.565.10">
    <property type="entry name" value="Histidine kinase-like ATPase, C-terminal domain"/>
    <property type="match status" value="1"/>
</dbReference>
<evidence type="ECO:0000313" key="14">
    <source>
        <dbReference type="EMBL" id="QDV09967.1"/>
    </source>
</evidence>
<dbReference type="InterPro" id="IPR035965">
    <property type="entry name" value="PAS-like_dom_sf"/>
</dbReference>
<dbReference type="GO" id="GO:0000155">
    <property type="term" value="F:phosphorelay sensor kinase activity"/>
    <property type="evidence" value="ECO:0007669"/>
    <property type="project" value="InterPro"/>
</dbReference>
<dbReference type="SUPFAM" id="SSF52172">
    <property type="entry name" value="CheY-like"/>
    <property type="match status" value="1"/>
</dbReference>
<dbReference type="EMBL" id="CP036434">
    <property type="protein sequence ID" value="QDV09967.1"/>
    <property type="molecule type" value="Genomic_DNA"/>
</dbReference>
<dbReference type="PROSITE" id="PS50110">
    <property type="entry name" value="RESPONSE_REGULATORY"/>
    <property type="match status" value="1"/>
</dbReference>